<gene>
    <name evidence="8" type="ORF">HCN44_007361</name>
</gene>
<evidence type="ECO:0000256" key="1">
    <source>
        <dbReference type="ARBA" id="ARBA00004173"/>
    </source>
</evidence>
<dbReference type="GO" id="GO:0005762">
    <property type="term" value="C:mitochondrial large ribosomal subunit"/>
    <property type="evidence" value="ECO:0007669"/>
    <property type="project" value="TreeGrafter"/>
</dbReference>
<evidence type="ECO:0000256" key="6">
    <source>
        <dbReference type="ARBA" id="ARBA00035183"/>
    </source>
</evidence>
<organism evidence="8 9">
    <name type="scientific">Aphidius gifuensis</name>
    <name type="common">Parasitoid wasp</name>
    <dbReference type="NCBI Taxonomy" id="684658"/>
    <lineage>
        <taxon>Eukaryota</taxon>
        <taxon>Metazoa</taxon>
        <taxon>Ecdysozoa</taxon>
        <taxon>Arthropoda</taxon>
        <taxon>Hexapoda</taxon>
        <taxon>Insecta</taxon>
        <taxon>Pterygota</taxon>
        <taxon>Neoptera</taxon>
        <taxon>Endopterygota</taxon>
        <taxon>Hymenoptera</taxon>
        <taxon>Apocrita</taxon>
        <taxon>Ichneumonoidea</taxon>
        <taxon>Braconidae</taxon>
        <taxon>Aphidiinae</taxon>
        <taxon>Aphidius</taxon>
    </lineage>
</organism>
<evidence type="ECO:0000256" key="4">
    <source>
        <dbReference type="ARBA" id="ARBA00023128"/>
    </source>
</evidence>
<keyword evidence="3" id="KW-0689">Ribosomal protein</keyword>
<dbReference type="EMBL" id="JACMRX010000005">
    <property type="protein sequence ID" value="KAF7989051.1"/>
    <property type="molecule type" value="Genomic_DNA"/>
</dbReference>
<evidence type="ECO:0000313" key="8">
    <source>
        <dbReference type="EMBL" id="KAF7989051.1"/>
    </source>
</evidence>
<evidence type="ECO:0000256" key="2">
    <source>
        <dbReference type="ARBA" id="ARBA00008860"/>
    </source>
</evidence>
<evidence type="ECO:0000256" key="5">
    <source>
        <dbReference type="ARBA" id="ARBA00023274"/>
    </source>
</evidence>
<evidence type="ECO:0000256" key="3">
    <source>
        <dbReference type="ARBA" id="ARBA00022980"/>
    </source>
</evidence>
<dbReference type="AlphaFoldDB" id="A0A834XLS6"/>
<dbReference type="InterPro" id="IPR018305">
    <property type="entry name" value="Ribosomal_m50"/>
</dbReference>
<dbReference type="Proteomes" id="UP000639338">
    <property type="component" value="Unassembled WGS sequence"/>
</dbReference>
<proteinExistence type="inferred from homology"/>
<accession>A0A834XLS6</accession>
<protein>
    <recommendedName>
        <fullName evidence="6">Large ribosomal subunit protein mL50</fullName>
    </recommendedName>
    <alternativeName>
        <fullName evidence="7">39S ribosomal protein L50, mitochondrial</fullName>
    </alternativeName>
</protein>
<comment type="caution">
    <text evidence="8">The sequence shown here is derived from an EMBL/GenBank/DDBJ whole genome shotgun (WGS) entry which is preliminary data.</text>
</comment>
<dbReference type="PANTHER" id="PTHR31542:SF1">
    <property type="entry name" value="LARGE RIBOSOMAL SUBUNIT PROTEIN ML50"/>
    <property type="match status" value="1"/>
</dbReference>
<sequence>MAGLMNCRLILNKKPTFLATFNGQIKDILRFKSNGKKSRRPPPRIKDKFEWSQESLRHRGFLRPLKPYQPPSDVSDKLDVICKNHGLSSDDSTKINNLHEKFNILNDCISQFNCAIPNSLLYTIETIGDLREFYNTPIVTTLPLDAARDTDLPPNLHIQYDYARFHPETDEKFNGKTAFPKSSTLVTGLKYKKMYKGHTQKNPFHDT</sequence>
<name>A0A834XLS6_APHGI</name>
<keyword evidence="5" id="KW-0687">Ribonucleoprotein</keyword>
<reference evidence="8 9" key="1">
    <citation type="submission" date="2020-08" db="EMBL/GenBank/DDBJ databases">
        <title>Aphidius gifuensis genome sequencing and assembly.</title>
        <authorList>
            <person name="Du Z."/>
        </authorList>
    </citation>
    <scope>NUCLEOTIDE SEQUENCE [LARGE SCALE GENOMIC DNA]</scope>
    <source>
        <strain evidence="8">YNYX2018</strain>
        <tissue evidence="8">Adults</tissue>
    </source>
</reference>
<evidence type="ECO:0000313" key="9">
    <source>
        <dbReference type="Proteomes" id="UP000639338"/>
    </source>
</evidence>
<keyword evidence="4" id="KW-0496">Mitochondrion</keyword>
<comment type="subcellular location">
    <subcellularLocation>
        <location evidence="1">Mitochondrion</location>
    </subcellularLocation>
</comment>
<dbReference type="OrthoDB" id="9939609at2759"/>
<evidence type="ECO:0000256" key="7">
    <source>
        <dbReference type="ARBA" id="ARBA00035398"/>
    </source>
</evidence>
<comment type="similarity">
    <text evidence="2">Belongs to the mitochondrion-specific ribosomal protein mL50 family.</text>
</comment>
<dbReference type="PANTHER" id="PTHR31542">
    <property type="entry name" value="39A RIBOSOMAL PROTEIN L50, MITOCHONDRIAL"/>
    <property type="match status" value="1"/>
</dbReference>
<keyword evidence="9" id="KW-1185">Reference proteome</keyword>